<dbReference type="OMA" id="CEAQMAD"/>
<proteinExistence type="predicted"/>
<gene>
    <name evidence="1" type="ORF">PPTG_04131</name>
</gene>
<reference evidence="1 2" key="2">
    <citation type="submission" date="2013-11" db="EMBL/GenBank/DDBJ databases">
        <title>The Genome Sequence of Phytophthora parasitica INRA-310.</title>
        <authorList>
            <consortium name="The Broad Institute Genomics Platform"/>
            <person name="Russ C."/>
            <person name="Tyler B."/>
            <person name="Panabieres F."/>
            <person name="Shan W."/>
            <person name="Tripathy S."/>
            <person name="Grunwald N."/>
            <person name="Machado M."/>
            <person name="Johnson C.S."/>
            <person name="Arredondo F."/>
            <person name="Hong C."/>
            <person name="Coffey M."/>
            <person name="Young S.K."/>
            <person name="Zeng Q."/>
            <person name="Gargeya S."/>
            <person name="Fitzgerald M."/>
            <person name="Abouelleil A."/>
            <person name="Alvarado L."/>
            <person name="Chapman S.B."/>
            <person name="Gainer-Dewar J."/>
            <person name="Goldberg J."/>
            <person name="Griggs A."/>
            <person name="Gujja S."/>
            <person name="Hansen M."/>
            <person name="Howarth C."/>
            <person name="Imamovic A."/>
            <person name="Ireland A."/>
            <person name="Larimer J."/>
            <person name="McCowan C."/>
            <person name="Murphy C."/>
            <person name="Pearson M."/>
            <person name="Poon T.W."/>
            <person name="Priest M."/>
            <person name="Roberts A."/>
            <person name="Saif S."/>
            <person name="Shea T."/>
            <person name="Sykes S."/>
            <person name="Wortman J."/>
            <person name="Nusbaum C."/>
            <person name="Birren B."/>
        </authorList>
    </citation>
    <scope>NUCLEOTIDE SEQUENCE [LARGE SCALE GENOMIC DNA]</scope>
    <source>
        <strain evidence="1 2">INRA-310</strain>
    </source>
</reference>
<organism evidence="1 2">
    <name type="scientific">Phytophthora nicotianae (strain INRA-310)</name>
    <name type="common">Phytophthora parasitica</name>
    <dbReference type="NCBI Taxonomy" id="761204"/>
    <lineage>
        <taxon>Eukaryota</taxon>
        <taxon>Sar</taxon>
        <taxon>Stramenopiles</taxon>
        <taxon>Oomycota</taxon>
        <taxon>Peronosporomycetes</taxon>
        <taxon>Peronosporales</taxon>
        <taxon>Peronosporaceae</taxon>
        <taxon>Phytophthora</taxon>
    </lineage>
</organism>
<dbReference type="GeneID" id="20174246"/>
<evidence type="ECO:0000313" key="1">
    <source>
        <dbReference type="EMBL" id="ETN18555.1"/>
    </source>
</evidence>
<accession>W2R217</accession>
<dbReference type="OrthoDB" id="142032at2759"/>
<dbReference type="AlphaFoldDB" id="W2R217"/>
<reference evidence="2" key="1">
    <citation type="submission" date="2011-12" db="EMBL/GenBank/DDBJ databases">
        <authorList>
            <consortium name="The Broad Institute Genome Sequencing Platform"/>
            <person name="Russ C."/>
            <person name="Tyler B."/>
            <person name="Panabieres F."/>
            <person name="Shan W."/>
            <person name="Tripathy S."/>
            <person name="Grunwald N."/>
            <person name="Machado M."/>
            <person name="Young S.K."/>
            <person name="Zeng Q."/>
            <person name="Gargeya S."/>
            <person name="Fitzgerald M."/>
            <person name="Haas B."/>
            <person name="Abouelleil A."/>
            <person name="Alvarado L."/>
            <person name="Arachchi H.M."/>
            <person name="Berlin A."/>
            <person name="Chapman S.B."/>
            <person name="Gearin G."/>
            <person name="Goldberg J."/>
            <person name="Griggs A."/>
            <person name="Gujja S."/>
            <person name="Hansen M."/>
            <person name="Heiman D."/>
            <person name="Howarth C."/>
            <person name="Larimer J."/>
            <person name="Lui A."/>
            <person name="MacDonald P.J.P."/>
            <person name="McCowen C."/>
            <person name="Montmayeur A."/>
            <person name="Murphy C."/>
            <person name="Neiman D."/>
            <person name="Pearson M."/>
            <person name="Priest M."/>
            <person name="Roberts A."/>
            <person name="Saif S."/>
            <person name="Shea T."/>
            <person name="Sisk P."/>
            <person name="Stolte C."/>
            <person name="Sykes S."/>
            <person name="Wortman J."/>
            <person name="Nusbaum C."/>
            <person name="Birren B."/>
        </authorList>
    </citation>
    <scope>NUCLEOTIDE SEQUENCE [LARGE SCALE GENOMIC DNA]</scope>
    <source>
        <strain evidence="2">INRA-310</strain>
    </source>
</reference>
<dbReference type="EMBL" id="KI669566">
    <property type="protein sequence ID" value="ETN18555.1"/>
    <property type="molecule type" value="Genomic_DNA"/>
</dbReference>
<sequence>MAKEKPERAAVVAAIAQRHFPPALKYPERQKDSLLSTWFAYPTLTWAPECLTPTRKPKCIVQECPCEPKVKEYMQRTVEDVEHKTYCIMQELFDIIFDSMLTTKGIAGAVSNINRRRQKRYYRLLASAGVAVEIRRVVEAAYAPPLPPTEEQYMDKNACMDSETLRDIWLTQTNIYITLCEAQMADTVWNCAIKLDHLQKFCSKLKVHGADDSKIQPGTSSK</sequence>
<evidence type="ECO:0000313" key="2">
    <source>
        <dbReference type="Proteomes" id="UP000018817"/>
    </source>
</evidence>
<dbReference type="RefSeq" id="XP_008896206.1">
    <property type="nucleotide sequence ID" value="XM_008897958.1"/>
</dbReference>
<dbReference type="Proteomes" id="UP000018817">
    <property type="component" value="Unassembled WGS sequence"/>
</dbReference>
<dbReference type="VEuPathDB" id="FungiDB:PPTG_04131"/>
<protein>
    <submittedName>
        <fullName evidence="1">Uncharacterized protein</fullName>
    </submittedName>
</protein>
<name>W2R217_PHYN3</name>